<organism evidence="2 3">
    <name type="scientific">Variovorax ureilyticus</name>
    <dbReference type="NCBI Taxonomy" id="1836198"/>
    <lineage>
        <taxon>Bacteria</taxon>
        <taxon>Pseudomonadati</taxon>
        <taxon>Pseudomonadota</taxon>
        <taxon>Betaproteobacteria</taxon>
        <taxon>Burkholderiales</taxon>
        <taxon>Comamonadaceae</taxon>
        <taxon>Variovorax</taxon>
    </lineage>
</organism>
<sequence>MKFSIDRFTPEQAVKPYRIERLKRQTEEQNRRPQPLQDDESEPKEQWEP</sequence>
<reference evidence="2 3" key="1">
    <citation type="submission" date="2024-03" db="EMBL/GenBank/DDBJ databases">
        <title>Novel species of the genus Variovorax.</title>
        <authorList>
            <person name="Liu Q."/>
            <person name="Xin Y.-H."/>
        </authorList>
    </citation>
    <scope>NUCLEOTIDE SEQUENCE [LARGE SCALE GENOMIC DNA]</scope>
    <source>
        <strain evidence="2 3">KACC 18899</strain>
    </source>
</reference>
<evidence type="ECO:0000313" key="2">
    <source>
        <dbReference type="EMBL" id="MEJ8814380.1"/>
    </source>
</evidence>
<comment type="caution">
    <text evidence="2">The sequence shown here is derived from an EMBL/GenBank/DDBJ whole genome shotgun (WGS) entry which is preliminary data.</text>
</comment>
<evidence type="ECO:0000313" key="3">
    <source>
        <dbReference type="Proteomes" id="UP001365846"/>
    </source>
</evidence>
<feature type="region of interest" description="Disordered" evidence="1">
    <location>
        <begin position="1"/>
        <end position="49"/>
    </location>
</feature>
<dbReference type="Proteomes" id="UP001365846">
    <property type="component" value="Unassembled WGS sequence"/>
</dbReference>
<accession>A0ABU8VL57</accession>
<protein>
    <submittedName>
        <fullName evidence="2">Uncharacterized protein</fullName>
    </submittedName>
</protein>
<feature type="compositionally biased region" description="Basic and acidic residues" evidence="1">
    <location>
        <begin position="17"/>
        <end position="31"/>
    </location>
</feature>
<keyword evidence="3" id="KW-1185">Reference proteome</keyword>
<evidence type="ECO:0000256" key="1">
    <source>
        <dbReference type="SAM" id="MobiDB-lite"/>
    </source>
</evidence>
<gene>
    <name evidence="2" type="ORF">WKW77_25095</name>
</gene>
<name>A0ABU8VL57_9BURK</name>
<dbReference type="EMBL" id="JBBKZU010000012">
    <property type="protein sequence ID" value="MEJ8814380.1"/>
    <property type="molecule type" value="Genomic_DNA"/>
</dbReference>
<dbReference type="RefSeq" id="WP_340359609.1">
    <property type="nucleotide sequence ID" value="NZ_JBBKZU010000012.1"/>
</dbReference>
<proteinExistence type="predicted"/>